<evidence type="ECO:0000313" key="2">
    <source>
        <dbReference type="Proteomes" id="UP001202289"/>
    </source>
</evidence>
<comment type="caution">
    <text evidence="1">The sequence shown here is derived from an EMBL/GenBank/DDBJ whole genome shotgun (WGS) entry which is preliminary data.</text>
</comment>
<gene>
    <name evidence="1" type="ORF">M3215_21980</name>
</gene>
<dbReference type="EMBL" id="JAMBOP010000042">
    <property type="protein sequence ID" value="MCM3738375.1"/>
    <property type="molecule type" value="Genomic_DNA"/>
</dbReference>
<evidence type="ECO:0000313" key="1">
    <source>
        <dbReference type="EMBL" id="MCM3738375.1"/>
    </source>
</evidence>
<organism evidence="1 2">
    <name type="scientific">Bacillus cytotoxicus</name>
    <dbReference type="NCBI Taxonomy" id="580165"/>
    <lineage>
        <taxon>Bacteria</taxon>
        <taxon>Bacillati</taxon>
        <taxon>Bacillota</taxon>
        <taxon>Bacilli</taxon>
        <taxon>Bacillales</taxon>
        <taxon>Bacillaceae</taxon>
        <taxon>Bacillus</taxon>
        <taxon>Bacillus cereus group</taxon>
    </lineage>
</organism>
<accession>A0ACC6ACS6</accession>
<dbReference type="Proteomes" id="UP001202289">
    <property type="component" value="Unassembled WGS sequence"/>
</dbReference>
<protein>
    <submittedName>
        <fullName evidence="1">Uncharacterized protein</fullName>
    </submittedName>
</protein>
<keyword evidence="2" id="KW-1185">Reference proteome</keyword>
<reference evidence="1" key="1">
    <citation type="submission" date="2022-05" db="EMBL/GenBank/DDBJ databases">
        <title>Comparative Genomics of Spacecraft Associated Microbes.</title>
        <authorList>
            <person name="Tran M.T."/>
            <person name="Wright A."/>
            <person name="Seuylemezian A."/>
            <person name="Eisen J."/>
            <person name="Coil D."/>
        </authorList>
    </citation>
    <scope>NUCLEOTIDE SEQUENCE</scope>
    <source>
        <strain evidence="1">FAIRING 10M-2.2</strain>
    </source>
</reference>
<sequence>MDNKILPFRKTGEVEAIGITKNPDGKVKYYSLEEGINYSGWKEFGGAKYHFKDGQSSTVNGTETIDGKTYYFNENGEATLTGFVKKDGKTYYYNDKGVMQTGWQQINGKWHSFENSGEATVGKFTAWSRTSSQFGEYNFYAKDNGEIYVDKTVYLPTKHGDKKHIFDSYGHYTIDWNS</sequence>
<name>A0ACC6ACS6_9BACI</name>
<proteinExistence type="predicted"/>